<organism evidence="2 3">
    <name type="scientific">Lecanosticta acicola</name>
    <dbReference type="NCBI Taxonomy" id="111012"/>
    <lineage>
        <taxon>Eukaryota</taxon>
        <taxon>Fungi</taxon>
        <taxon>Dikarya</taxon>
        <taxon>Ascomycota</taxon>
        <taxon>Pezizomycotina</taxon>
        <taxon>Dothideomycetes</taxon>
        <taxon>Dothideomycetidae</taxon>
        <taxon>Mycosphaerellales</taxon>
        <taxon>Mycosphaerellaceae</taxon>
        <taxon>Lecanosticta</taxon>
    </lineage>
</organism>
<sequence>MATIKIGGLSEQQVAALDGVALGDMIFIQKLAPPPQYDSESEDDDEDAEGVDEEDEEDGEETGEEDEEEYNEEYNEEYDEEYDEDEAEDDDTDENEQQEANNSDVYPSEEDWDVPPRMFVVSRLTQDDLGSITRIQLSLLNYSPKVTPNDAHLYHIYGKSCVHHHPSKCGSSVTACNTVADLVDIVKDSNFLLHVKPDGDSVRRLDSAVYTTNGSAHGQCIAGCKRGWLANVSMLQGMIKDYDPLTTIAAMATGGTIPRSFQQTVCPCCIGSDLVQEQQSLQAATMQGTPPVIDDILAFYGKLNARRRQLGFRFRQFDERQWGYHFDDLESGSDGGGNNGNGQWEHWDEANDPNANFQTRPASEKAIAALPRMALKEVKAEKPDYDDTCNIGTEDLEDDSVMTEVAEVDGEDAAEAPVEDSAPEMDGDDVVMSDVE</sequence>
<gene>
    <name evidence="2" type="ORF">LECACI_7A008096</name>
</gene>
<feature type="region of interest" description="Disordered" evidence="1">
    <location>
        <begin position="407"/>
        <end position="436"/>
    </location>
</feature>
<reference evidence="2" key="1">
    <citation type="submission" date="2023-11" db="EMBL/GenBank/DDBJ databases">
        <authorList>
            <person name="Alioto T."/>
            <person name="Alioto T."/>
            <person name="Gomez Garrido J."/>
        </authorList>
    </citation>
    <scope>NUCLEOTIDE SEQUENCE</scope>
</reference>
<name>A0AAI8Z5P5_9PEZI</name>
<keyword evidence="3" id="KW-1185">Reference proteome</keyword>
<dbReference type="EMBL" id="CAVMBE010000074">
    <property type="protein sequence ID" value="CAK4032938.1"/>
    <property type="molecule type" value="Genomic_DNA"/>
</dbReference>
<comment type="caution">
    <text evidence="2">The sequence shown here is derived from an EMBL/GenBank/DDBJ whole genome shotgun (WGS) entry which is preliminary data.</text>
</comment>
<dbReference type="Proteomes" id="UP001296104">
    <property type="component" value="Unassembled WGS sequence"/>
</dbReference>
<proteinExistence type="predicted"/>
<evidence type="ECO:0000313" key="2">
    <source>
        <dbReference type="EMBL" id="CAK4032938.1"/>
    </source>
</evidence>
<feature type="compositionally biased region" description="Acidic residues" evidence="1">
    <location>
        <begin position="39"/>
        <end position="97"/>
    </location>
</feature>
<protein>
    <submittedName>
        <fullName evidence="2">Uncharacterized protein</fullName>
    </submittedName>
</protein>
<evidence type="ECO:0000313" key="3">
    <source>
        <dbReference type="Proteomes" id="UP001296104"/>
    </source>
</evidence>
<dbReference type="AlphaFoldDB" id="A0AAI8Z5P5"/>
<feature type="region of interest" description="Disordered" evidence="1">
    <location>
        <begin position="32"/>
        <end position="114"/>
    </location>
</feature>
<evidence type="ECO:0000256" key="1">
    <source>
        <dbReference type="SAM" id="MobiDB-lite"/>
    </source>
</evidence>
<accession>A0AAI8Z5P5</accession>